<feature type="domain" description="Kazal-like" evidence="4">
    <location>
        <begin position="156"/>
        <end position="207"/>
    </location>
</feature>
<feature type="domain" description="Kazal-like" evidence="4">
    <location>
        <begin position="1"/>
        <end position="46"/>
    </location>
</feature>
<dbReference type="PANTHER" id="PTHR21131:SF0">
    <property type="entry name" value="GEO10195P1-RELATED"/>
    <property type="match status" value="1"/>
</dbReference>
<protein>
    <recommendedName>
        <fullName evidence="4">Kazal-like domain-containing protein</fullName>
    </recommendedName>
</protein>
<evidence type="ECO:0000313" key="5">
    <source>
        <dbReference type="EMBL" id="CAK1555562.1"/>
    </source>
</evidence>
<feature type="domain" description="Kazal-like" evidence="4">
    <location>
        <begin position="482"/>
        <end position="526"/>
    </location>
</feature>
<feature type="domain" description="Kazal-like" evidence="4">
    <location>
        <begin position="423"/>
        <end position="474"/>
    </location>
</feature>
<keyword evidence="3" id="KW-1015">Disulfide bond</keyword>
<sequence>MASSSCVCPRNKKPVCGSNGVIYYNSCLFECGKKSNPEIILKDLEFCELKSKMDGLPICPPCLLYEDPVCGTDGEDYSNMCNLICVHPKVEVAYEGKCKWDEEEPICACTFEYQPICGTDGNTYPNKCSLRCAQQRSTVEIKHEGTCRSKREDINVADAPICPCTAELNPMCGTNGLTYPNPCMLNCAKKQSISKSLDLLHEGECERKSAEVEKGARVQACACGKEKNPVCASNGVTYANECIMKCAGEQLSIVHGLFIVIVSCISAVIALPTCVCTREQKPVCGSNGAIYNNKCQLDCAAASNPDITLEPMENCQLRLKRQEPRLCPCPAILDPVCGTDGLTYANDCDLRCQDANVDIAYKGECRPKREAPICVCTFEYLPICGTDGNTYPNKCSLRCAQQRSAVEMKHEGTCRAKREDINVADAPICPCTAELNPMCGTNGLTYPNPCMLNCAKKQSISKSLDLLHEGECETKPVEVVEGAGGDGCTCGKERDPVCASNGVTYANECIMNCAGEELAIVHSGQC</sequence>
<name>A0AAV1K3D1_9NEOP</name>
<dbReference type="Gene3D" id="3.30.60.30">
    <property type="match status" value="10"/>
</dbReference>
<evidence type="ECO:0000256" key="3">
    <source>
        <dbReference type="ARBA" id="ARBA00023157"/>
    </source>
</evidence>
<dbReference type="PROSITE" id="PS51465">
    <property type="entry name" value="KAZAL_2"/>
    <property type="match status" value="10"/>
</dbReference>
<dbReference type="PANTHER" id="PTHR21131">
    <property type="entry name" value="SERINE-TYPE ENDOPEPTIDASE INHIBITOR"/>
    <property type="match status" value="1"/>
</dbReference>
<proteinExistence type="predicted"/>
<evidence type="ECO:0000259" key="4">
    <source>
        <dbReference type="PROSITE" id="PS51465"/>
    </source>
</evidence>
<dbReference type="Proteomes" id="UP001497472">
    <property type="component" value="Unassembled WGS sequence"/>
</dbReference>
<dbReference type="SUPFAM" id="SSF100895">
    <property type="entry name" value="Kazal-type serine protease inhibitors"/>
    <property type="match status" value="10"/>
</dbReference>
<dbReference type="GO" id="GO:0005615">
    <property type="term" value="C:extracellular space"/>
    <property type="evidence" value="ECO:0007669"/>
    <property type="project" value="TreeGrafter"/>
</dbReference>
<gene>
    <name evidence="5" type="ORF">LNINA_LOCUS14372</name>
</gene>
<dbReference type="InterPro" id="IPR036058">
    <property type="entry name" value="Kazal_dom_sf"/>
</dbReference>
<dbReference type="AlphaFoldDB" id="A0AAV1K3D1"/>
<dbReference type="Pfam" id="PF07648">
    <property type="entry name" value="Kazal_2"/>
    <property type="match status" value="1"/>
</dbReference>
<evidence type="ECO:0000256" key="1">
    <source>
        <dbReference type="ARBA" id="ARBA00022690"/>
    </source>
</evidence>
<dbReference type="SMART" id="SM00280">
    <property type="entry name" value="KAZAL"/>
    <property type="match status" value="10"/>
</dbReference>
<feature type="domain" description="Kazal-like" evidence="4">
    <location>
        <begin position="53"/>
        <end position="100"/>
    </location>
</feature>
<feature type="domain" description="Kazal-like" evidence="4">
    <location>
        <begin position="368"/>
        <end position="416"/>
    </location>
</feature>
<evidence type="ECO:0000256" key="2">
    <source>
        <dbReference type="ARBA" id="ARBA00022900"/>
    </source>
</evidence>
<organism evidence="5 6">
    <name type="scientific">Leptosia nina</name>
    <dbReference type="NCBI Taxonomy" id="320188"/>
    <lineage>
        <taxon>Eukaryota</taxon>
        <taxon>Metazoa</taxon>
        <taxon>Ecdysozoa</taxon>
        <taxon>Arthropoda</taxon>
        <taxon>Hexapoda</taxon>
        <taxon>Insecta</taxon>
        <taxon>Pterygota</taxon>
        <taxon>Neoptera</taxon>
        <taxon>Endopterygota</taxon>
        <taxon>Lepidoptera</taxon>
        <taxon>Glossata</taxon>
        <taxon>Ditrysia</taxon>
        <taxon>Papilionoidea</taxon>
        <taxon>Pieridae</taxon>
        <taxon>Pierinae</taxon>
        <taxon>Leptosia</taxon>
    </lineage>
</organism>
<comment type="caution">
    <text evidence="5">The sequence shown here is derived from an EMBL/GenBank/DDBJ whole genome shotgun (WGS) entry which is preliminary data.</text>
</comment>
<dbReference type="GO" id="GO:0004867">
    <property type="term" value="F:serine-type endopeptidase inhibitor activity"/>
    <property type="evidence" value="ECO:0007669"/>
    <property type="project" value="UniProtKB-KW"/>
</dbReference>
<accession>A0AAV1K3D1</accession>
<dbReference type="CDD" id="cd00104">
    <property type="entry name" value="KAZAL_FS"/>
    <property type="match status" value="9"/>
</dbReference>
<feature type="domain" description="Kazal-like" evidence="4">
    <location>
        <begin position="309"/>
        <end position="367"/>
    </location>
</feature>
<dbReference type="InterPro" id="IPR002350">
    <property type="entry name" value="Kazal_dom"/>
</dbReference>
<dbReference type="PROSITE" id="PS00282">
    <property type="entry name" value="KAZAL_1"/>
    <property type="match status" value="7"/>
</dbReference>
<reference evidence="5 6" key="1">
    <citation type="submission" date="2023-11" db="EMBL/GenBank/DDBJ databases">
        <authorList>
            <person name="Okamura Y."/>
        </authorList>
    </citation>
    <scope>NUCLEOTIDE SEQUENCE [LARGE SCALE GENOMIC DNA]</scope>
</reference>
<feature type="domain" description="Kazal-like" evidence="4">
    <location>
        <begin position="215"/>
        <end position="266"/>
    </location>
</feature>
<dbReference type="InterPro" id="IPR053265">
    <property type="entry name" value="Serpin"/>
</dbReference>
<keyword evidence="1" id="KW-0646">Protease inhibitor</keyword>
<feature type="domain" description="Kazal-like" evidence="4">
    <location>
        <begin position="101"/>
        <end position="149"/>
    </location>
</feature>
<feature type="domain" description="Kazal-like" evidence="4">
    <location>
        <begin position="268"/>
        <end position="301"/>
    </location>
</feature>
<keyword evidence="6" id="KW-1185">Reference proteome</keyword>
<dbReference type="Pfam" id="PF00050">
    <property type="entry name" value="Kazal_1"/>
    <property type="match status" value="9"/>
</dbReference>
<dbReference type="FunFam" id="3.30.60.30:FF:000067">
    <property type="entry name" value="Thrombin inhibitor rhodniin"/>
    <property type="match status" value="1"/>
</dbReference>
<keyword evidence="2" id="KW-0722">Serine protease inhibitor</keyword>
<dbReference type="EMBL" id="CAVLEF010000280">
    <property type="protein sequence ID" value="CAK1555562.1"/>
    <property type="molecule type" value="Genomic_DNA"/>
</dbReference>
<evidence type="ECO:0000313" key="6">
    <source>
        <dbReference type="Proteomes" id="UP001497472"/>
    </source>
</evidence>